<dbReference type="Gene3D" id="2.130.10.10">
    <property type="entry name" value="YVTN repeat-like/Quinoprotein amine dehydrogenase"/>
    <property type="match status" value="3"/>
</dbReference>
<sequence length="422" mass="45296">MQIGHKTLAVGVIALAGAVAGAYSLGKRNEAPAAPAAHPQMAQAPHAQGGMPGNIQAPAGHPPAAEGGAPPTEGKVQVDPKAKFVHFRVGQRNVKDILVEGNVAWVGTSGGVVRYDTQTDQYKLFDTRSGLLSNGVFHISRLDGKLAVGTYGGGLSILDEKTGKFTETFNIPDGLGDAFVYDLLKTKSGDVWIATWSGVNRIKGGNLKDRSKWELHTVDSTRGGLPNDWVYGLAEGKDGTVWLATEGGLARWVNGKWDNWNHAKGGQGAPYDVVKDDLTFKNDPSKVSSHHARQKQEMGLQGIDTAYNPNYIVSIVADPDGTVWAGTWGGGLAHFDGKKFRNYTTKDGLPGNHVFMLHIDRQGQMWIGTNNGMVRRDGEKFVEKLTTNDGLFSNTVFSMETGQDGTLWVGSFGGVARISRAK</sequence>
<feature type="region of interest" description="Disordered" evidence="1">
    <location>
        <begin position="34"/>
        <end position="76"/>
    </location>
</feature>
<proteinExistence type="predicted"/>
<name>A0A923S4E4_9BURK</name>
<dbReference type="RefSeq" id="WP_187080450.1">
    <property type="nucleotide sequence ID" value="NZ_JACORU010000001.1"/>
</dbReference>
<protein>
    <submittedName>
        <fullName evidence="2">Regulator</fullName>
    </submittedName>
</protein>
<dbReference type="Proteomes" id="UP000596827">
    <property type="component" value="Unassembled WGS sequence"/>
</dbReference>
<dbReference type="EMBL" id="JACORU010000001">
    <property type="protein sequence ID" value="MBC5764047.1"/>
    <property type="molecule type" value="Genomic_DNA"/>
</dbReference>
<organism evidence="2 3">
    <name type="scientific">Ramlibacter albus</name>
    <dbReference type="NCBI Taxonomy" id="2079448"/>
    <lineage>
        <taxon>Bacteria</taxon>
        <taxon>Pseudomonadati</taxon>
        <taxon>Pseudomonadota</taxon>
        <taxon>Betaproteobacteria</taxon>
        <taxon>Burkholderiales</taxon>
        <taxon>Comamonadaceae</taxon>
        <taxon>Ramlibacter</taxon>
    </lineage>
</organism>
<evidence type="ECO:0000256" key="1">
    <source>
        <dbReference type="SAM" id="MobiDB-lite"/>
    </source>
</evidence>
<dbReference type="InterPro" id="IPR011110">
    <property type="entry name" value="Reg_prop"/>
</dbReference>
<accession>A0A923S4E4</accession>
<reference evidence="2" key="1">
    <citation type="submission" date="2020-08" db="EMBL/GenBank/DDBJ databases">
        <title>Ramlibacter sp. GTP1 16S ribosomal RNA gene genome sequencing and assembly.</title>
        <authorList>
            <person name="Kang M."/>
        </authorList>
    </citation>
    <scope>NUCLEOTIDE SEQUENCE</scope>
    <source>
        <strain evidence="2">GTP1</strain>
    </source>
</reference>
<evidence type="ECO:0000313" key="2">
    <source>
        <dbReference type="EMBL" id="MBC5764047.1"/>
    </source>
</evidence>
<dbReference type="AlphaFoldDB" id="A0A923S4E4"/>
<feature type="compositionally biased region" description="Low complexity" evidence="1">
    <location>
        <begin position="57"/>
        <end position="71"/>
    </location>
</feature>
<comment type="caution">
    <text evidence="2">The sequence shown here is derived from an EMBL/GenBank/DDBJ whole genome shotgun (WGS) entry which is preliminary data.</text>
</comment>
<keyword evidence="3" id="KW-1185">Reference proteome</keyword>
<gene>
    <name evidence="2" type="ORF">H8R02_06265</name>
</gene>
<dbReference type="InterPro" id="IPR015943">
    <property type="entry name" value="WD40/YVTN_repeat-like_dom_sf"/>
</dbReference>
<feature type="compositionally biased region" description="Low complexity" evidence="1">
    <location>
        <begin position="34"/>
        <end position="49"/>
    </location>
</feature>
<dbReference type="Pfam" id="PF07494">
    <property type="entry name" value="Reg_prop"/>
    <property type="match status" value="5"/>
</dbReference>
<evidence type="ECO:0000313" key="3">
    <source>
        <dbReference type="Proteomes" id="UP000596827"/>
    </source>
</evidence>
<dbReference type="SUPFAM" id="SSF63829">
    <property type="entry name" value="Calcium-dependent phosphotriesterase"/>
    <property type="match status" value="2"/>
</dbReference>